<dbReference type="EMBL" id="LFYR01000876">
    <property type="protein sequence ID" value="KMZ67884.1"/>
    <property type="molecule type" value="Genomic_DNA"/>
</dbReference>
<feature type="domain" description="Peptidase S8/S53" evidence="11">
    <location>
        <begin position="145"/>
        <end position="574"/>
    </location>
</feature>
<dbReference type="Pfam" id="PF00082">
    <property type="entry name" value="Peptidase_S8"/>
    <property type="match status" value="1"/>
</dbReference>
<evidence type="ECO:0000256" key="2">
    <source>
        <dbReference type="ARBA" id="ARBA00011073"/>
    </source>
</evidence>
<dbReference type="PRINTS" id="PR00723">
    <property type="entry name" value="SUBTILISIN"/>
</dbReference>
<dbReference type="PROSITE" id="PS00136">
    <property type="entry name" value="SUBTILASE_ASP"/>
    <property type="match status" value="1"/>
</dbReference>
<dbReference type="CDD" id="cd02120">
    <property type="entry name" value="PA_subtilisin_like"/>
    <property type="match status" value="1"/>
</dbReference>
<evidence type="ECO:0000256" key="4">
    <source>
        <dbReference type="ARBA" id="ARBA00022729"/>
    </source>
</evidence>
<dbReference type="Gene3D" id="3.30.70.80">
    <property type="entry name" value="Peptidase S8 propeptide/proteinase inhibitor I9"/>
    <property type="match status" value="1"/>
</dbReference>
<comment type="caution">
    <text evidence="15">The sequence shown here is derived from an EMBL/GenBank/DDBJ whole genome shotgun (WGS) entry which is preliminary data.</text>
</comment>
<keyword evidence="7" id="KW-0325">Glycoprotein</keyword>
<evidence type="ECO:0000259" key="11">
    <source>
        <dbReference type="Pfam" id="PF00082"/>
    </source>
</evidence>
<dbReference type="Pfam" id="PF02225">
    <property type="entry name" value="PA"/>
    <property type="match status" value="1"/>
</dbReference>
<dbReference type="InterPro" id="IPR000209">
    <property type="entry name" value="Peptidase_S8/S53_dom"/>
</dbReference>
<dbReference type="PROSITE" id="PS51892">
    <property type="entry name" value="SUBTILASE"/>
    <property type="match status" value="1"/>
</dbReference>
<dbReference type="OrthoDB" id="206201at2759"/>
<feature type="domain" description="Subtilisin-like protease fibronectin type-III" evidence="14">
    <location>
        <begin position="652"/>
        <end position="753"/>
    </location>
</feature>
<dbReference type="InterPro" id="IPR045051">
    <property type="entry name" value="SBT"/>
</dbReference>
<evidence type="ECO:0000259" key="13">
    <source>
        <dbReference type="Pfam" id="PF05922"/>
    </source>
</evidence>
<evidence type="ECO:0000256" key="7">
    <source>
        <dbReference type="ARBA" id="ARBA00023180"/>
    </source>
</evidence>
<feature type="active site" description="Charge relay system" evidence="8 9">
    <location>
        <position position="214"/>
    </location>
</feature>
<dbReference type="InterPro" id="IPR041469">
    <property type="entry name" value="Subtilisin-like_FN3"/>
</dbReference>
<evidence type="ECO:0000256" key="5">
    <source>
        <dbReference type="ARBA" id="ARBA00022801"/>
    </source>
</evidence>
<evidence type="ECO:0000313" key="15">
    <source>
        <dbReference type="EMBL" id="KMZ67884.1"/>
    </source>
</evidence>
<dbReference type="GO" id="GO:0006508">
    <property type="term" value="P:proteolysis"/>
    <property type="evidence" value="ECO:0007669"/>
    <property type="project" value="UniProtKB-KW"/>
</dbReference>
<keyword evidence="10" id="KW-1133">Transmembrane helix</keyword>
<dbReference type="InterPro" id="IPR023827">
    <property type="entry name" value="Peptidase_S8_Asp-AS"/>
</dbReference>
<dbReference type="Gene3D" id="2.60.40.2310">
    <property type="match status" value="1"/>
</dbReference>
<dbReference type="InterPro" id="IPR015500">
    <property type="entry name" value="Peptidase_S8_subtilisin-rel"/>
</dbReference>
<evidence type="ECO:0000313" key="16">
    <source>
        <dbReference type="Proteomes" id="UP000036987"/>
    </source>
</evidence>
<dbReference type="SUPFAM" id="SSF52743">
    <property type="entry name" value="Subtilisin-like"/>
    <property type="match status" value="1"/>
</dbReference>
<feature type="active site" description="Charge relay system" evidence="8 9">
    <location>
        <position position="536"/>
    </location>
</feature>
<keyword evidence="16" id="KW-1185">Reference proteome</keyword>
<sequence length="756" mass="82056">MTVGDLSFFSIIFILQLLIIISIHTHSSCNILHVTADSSLDQRQLYIVHVQPHPTMLQQEWHQSFLPTSSHSLMFSYKLAMSGFAAMLTEKEVEDISNKDGFLHAHLSENYELDTTHSPSFLGLLKPPIGSSNNNNVWRDTFDYGKGVIIGVLDTGIPSNHPSFDDYGMPPPLKKSKNIFCQAPIVCNNKLIGAKSFVFYPNGTRETPIDEDGHGSHVAGTASGQFVNNASVLESAKGTASGVAPGSHLVIYKVCNREGCPGASIMAGVEDAIKDGVDVISISIGRLENPLFDNPIAIASFHAVSKGIFVSASAGNRGPEPSTLGNSSPWIFTVGASTIDRKILVVVKIGNGLNFQGESAYQPTNFTSSFLPMVLPQSKTDKNSKYCYNANTLKSIDVKGKIVVCLSFKHISRRDAGSNVKAAGGVAMIYIGGFRTTPYADVIPTSGILSKDRKEIRNYIIKIPNPKATLEFLGTKIGENSAPVVARFSSRGPSKLTPGFVKPDIIGPGVNILAAWHKSVGAFDVTPAFNIISGTSMSCPHLSGVAALLKSSYPDWSPAMIKSAIITTSDVTNKHGQKITDYDNKIANFHVMGSGHVNPIKANNPGLVYDIQPTNNDYAAYLYGLRYTDKQVSMFIPHSTRTTINNTIEGIDLNYPSMVVELTPSNRYHRRFSRVVTNVGPSHKYSVHVTSPHGVDVNVNPKTLNFHSIGQKLKFTVDVHLESSEHSSFYKGFGNLIWVSSDGKITVRSPLVISKK</sequence>
<dbReference type="STRING" id="29655.A0A0K9PFX7"/>
<dbReference type="OMA" id="KKEYNGE"/>
<dbReference type="AlphaFoldDB" id="A0A0K9PFX7"/>
<feature type="domain" description="PA" evidence="12">
    <location>
        <begin position="374"/>
        <end position="454"/>
    </location>
</feature>
<feature type="domain" description="Inhibitor I9" evidence="13">
    <location>
        <begin position="46"/>
        <end position="113"/>
    </location>
</feature>
<keyword evidence="10" id="KW-0472">Membrane</keyword>
<evidence type="ECO:0000256" key="1">
    <source>
        <dbReference type="ARBA" id="ARBA00004613"/>
    </source>
</evidence>
<evidence type="ECO:0000256" key="3">
    <source>
        <dbReference type="ARBA" id="ARBA00022670"/>
    </source>
</evidence>
<dbReference type="Gene3D" id="3.50.30.30">
    <property type="match status" value="1"/>
</dbReference>
<reference evidence="16" key="1">
    <citation type="journal article" date="2016" name="Nature">
        <title>The genome of the seagrass Zostera marina reveals angiosperm adaptation to the sea.</title>
        <authorList>
            <person name="Olsen J.L."/>
            <person name="Rouze P."/>
            <person name="Verhelst B."/>
            <person name="Lin Y.-C."/>
            <person name="Bayer T."/>
            <person name="Collen J."/>
            <person name="Dattolo E."/>
            <person name="De Paoli E."/>
            <person name="Dittami S."/>
            <person name="Maumus F."/>
            <person name="Michel G."/>
            <person name="Kersting A."/>
            <person name="Lauritano C."/>
            <person name="Lohaus R."/>
            <person name="Toepel M."/>
            <person name="Tonon T."/>
            <person name="Vanneste K."/>
            <person name="Amirebrahimi M."/>
            <person name="Brakel J."/>
            <person name="Bostroem C."/>
            <person name="Chovatia M."/>
            <person name="Grimwood J."/>
            <person name="Jenkins J.W."/>
            <person name="Jueterbock A."/>
            <person name="Mraz A."/>
            <person name="Stam W.T."/>
            <person name="Tice H."/>
            <person name="Bornberg-Bauer E."/>
            <person name="Green P.J."/>
            <person name="Pearson G.A."/>
            <person name="Procaccini G."/>
            <person name="Duarte C.M."/>
            <person name="Schmutz J."/>
            <person name="Reusch T.B.H."/>
            <person name="Van de Peer Y."/>
        </authorList>
    </citation>
    <scope>NUCLEOTIDE SEQUENCE [LARGE SCALE GENOMIC DNA]</scope>
    <source>
        <strain evidence="16">cv. Finnish</strain>
    </source>
</reference>
<comment type="subcellular location">
    <subcellularLocation>
        <location evidence="1">Secreted</location>
    </subcellularLocation>
</comment>
<gene>
    <name evidence="15" type="ORF">ZOSMA_253G00040</name>
</gene>
<comment type="similarity">
    <text evidence="2 9">Belongs to the peptidase S8 family.</text>
</comment>
<protein>
    <submittedName>
        <fullName evidence="15">Subtilisin-like serine protease</fullName>
    </submittedName>
</protein>
<keyword evidence="5 9" id="KW-0378">Hydrolase</keyword>
<organism evidence="15 16">
    <name type="scientific">Zostera marina</name>
    <name type="common">Eelgrass</name>
    <dbReference type="NCBI Taxonomy" id="29655"/>
    <lineage>
        <taxon>Eukaryota</taxon>
        <taxon>Viridiplantae</taxon>
        <taxon>Streptophyta</taxon>
        <taxon>Embryophyta</taxon>
        <taxon>Tracheophyta</taxon>
        <taxon>Spermatophyta</taxon>
        <taxon>Magnoliopsida</taxon>
        <taxon>Liliopsida</taxon>
        <taxon>Zosteraceae</taxon>
        <taxon>Zostera</taxon>
    </lineage>
</organism>
<proteinExistence type="inferred from homology"/>
<evidence type="ECO:0000256" key="10">
    <source>
        <dbReference type="SAM" id="Phobius"/>
    </source>
</evidence>
<keyword evidence="3 9" id="KW-0645">Protease</keyword>
<keyword evidence="6 9" id="KW-0720">Serine protease</keyword>
<evidence type="ECO:0000256" key="9">
    <source>
        <dbReference type="PROSITE-ProRule" id="PRU01240"/>
    </source>
</evidence>
<accession>A0A0K9PFX7</accession>
<dbReference type="InterPro" id="IPR036852">
    <property type="entry name" value="Peptidase_S8/S53_dom_sf"/>
</dbReference>
<keyword evidence="10" id="KW-0812">Transmembrane</keyword>
<dbReference type="Pfam" id="PF17766">
    <property type="entry name" value="fn3_6"/>
    <property type="match status" value="1"/>
</dbReference>
<dbReference type="PANTHER" id="PTHR10795">
    <property type="entry name" value="PROPROTEIN CONVERTASE SUBTILISIN/KEXIN"/>
    <property type="match status" value="1"/>
</dbReference>
<dbReference type="Gene3D" id="3.40.50.200">
    <property type="entry name" value="Peptidase S8/S53 domain"/>
    <property type="match status" value="1"/>
</dbReference>
<dbReference type="InterPro" id="IPR037045">
    <property type="entry name" value="S8pro/Inhibitor_I9_sf"/>
</dbReference>
<evidence type="ECO:0000256" key="6">
    <source>
        <dbReference type="ARBA" id="ARBA00022825"/>
    </source>
</evidence>
<dbReference type="Proteomes" id="UP000036987">
    <property type="component" value="Unassembled WGS sequence"/>
</dbReference>
<name>A0A0K9PFX7_ZOSMR</name>
<evidence type="ECO:0000259" key="14">
    <source>
        <dbReference type="Pfam" id="PF17766"/>
    </source>
</evidence>
<dbReference type="PROSITE" id="PS00137">
    <property type="entry name" value="SUBTILASE_HIS"/>
    <property type="match status" value="1"/>
</dbReference>
<dbReference type="CDD" id="cd04852">
    <property type="entry name" value="Peptidases_S8_3"/>
    <property type="match status" value="1"/>
</dbReference>
<feature type="active site" description="Charge relay system" evidence="8 9">
    <location>
        <position position="154"/>
    </location>
</feature>
<dbReference type="GO" id="GO:0004252">
    <property type="term" value="F:serine-type endopeptidase activity"/>
    <property type="evidence" value="ECO:0000318"/>
    <property type="project" value="GO_Central"/>
</dbReference>
<dbReference type="InterPro" id="IPR022398">
    <property type="entry name" value="Peptidase_S8_His-AS"/>
</dbReference>
<evidence type="ECO:0000259" key="12">
    <source>
        <dbReference type="Pfam" id="PF02225"/>
    </source>
</evidence>
<dbReference type="Pfam" id="PF05922">
    <property type="entry name" value="Inhibitor_I9"/>
    <property type="match status" value="1"/>
</dbReference>
<dbReference type="InterPro" id="IPR010259">
    <property type="entry name" value="S8pro/Inhibitor_I9"/>
</dbReference>
<dbReference type="InterPro" id="IPR003137">
    <property type="entry name" value="PA_domain"/>
</dbReference>
<dbReference type="GO" id="GO:0005576">
    <property type="term" value="C:extracellular region"/>
    <property type="evidence" value="ECO:0000318"/>
    <property type="project" value="GO_Central"/>
</dbReference>
<evidence type="ECO:0000256" key="8">
    <source>
        <dbReference type="PIRSR" id="PIRSR615500-1"/>
    </source>
</evidence>
<feature type="transmembrane region" description="Helical" evidence="10">
    <location>
        <begin position="6"/>
        <end position="23"/>
    </location>
</feature>
<dbReference type="InterPro" id="IPR034197">
    <property type="entry name" value="Peptidases_S8_3"/>
</dbReference>
<keyword evidence="4" id="KW-0732">Signal</keyword>